<dbReference type="FunFam" id="1.20.58.900:FF:000011">
    <property type="entry name" value="Uncharacterized protein, isoform B"/>
    <property type="match status" value="1"/>
</dbReference>
<dbReference type="PANTHER" id="PTHR45956:SF6">
    <property type="entry name" value="RUN DOMAIN-CONTAINING PROTEIN"/>
    <property type="match status" value="1"/>
</dbReference>
<dbReference type="SUPFAM" id="SSF140741">
    <property type="entry name" value="RUN domain-like"/>
    <property type="match status" value="1"/>
</dbReference>
<evidence type="ECO:0000313" key="10">
    <source>
        <dbReference type="EMBL" id="RWS08876.1"/>
    </source>
</evidence>
<evidence type="ECO:0000256" key="4">
    <source>
        <dbReference type="ARBA" id="ARBA00023054"/>
    </source>
</evidence>
<evidence type="ECO:0000313" key="9">
    <source>
        <dbReference type="EMBL" id="RWS06562.1"/>
    </source>
</evidence>
<dbReference type="InterPro" id="IPR017455">
    <property type="entry name" value="Znf_FYVE-rel"/>
</dbReference>
<dbReference type="PROSITE" id="PS50826">
    <property type="entry name" value="RUN"/>
    <property type="match status" value="1"/>
</dbReference>
<reference evidence="9" key="2">
    <citation type="submission" date="2018-11" db="EMBL/GenBank/DDBJ databases">
        <title>Trombidioid mite genomics.</title>
        <authorList>
            <person name="Dong X."/>
        </authorList>
    </citation>
    <scope>NUCLEOTIDE SEQUENCE</scope>
    <source>
        <strain evidence="9">UoL-WK</strain>
    </source>
</reference>
<accession>A0A3S3P705</accession>
<dbReference type="Pfam" id="PF02759">
    <property type="entry name" value="RUN"/>
    <property type="match status" value="1"/>
</dbReference>
<reference evidence="9 11" key="1">
    <citation type="journal article" date="2018" name="Gigascience">
        <title>Genomes of trombidid mites reveal novel predicted allergens and laterally-transferred genes associated with secondary metabolism.</title>
        <authorList>
            <person name="Dong X."/>
            <person name="Chaisiri K."/>
            <person name="Xia D."/>
            <person name="Armstrong S.D."/>
            <person name="Fang Y."/>
            <person name="Donnelly M.J."/>
            <person name="Kadowaki T."/>
            <person name="McGarry J.W."/>
            <person name="Darby A.C."/>
            <person name="Makepeace B.L."/>
        </authorList>
    </citation>
    <scope>NUCLEOTIDE SEQUENCE [LARGE SCALE GENOMIC DNA]</scope>
    <source>
        <strain evidence="9">UoL-WK</strain>
    </source>
</reference>
<organism evidence="9 11">
    <name type="scientific">Dinothrombium tinctorium</name>
    <dbReference type="NCBI Taxonomy" id="1965070"/>
    <lineage>
        <taxon>Eukaryota</taxon>
        <taxon>Metazoa</taxon>
        <taxon>Ecdysozoa</taxon>
        <taxon>Arthropoda</taxon>
        <taxon>Chelicerata</taxon>
        <taxon>Arachnida</taxon>
        <taxon>Acari</taxon>
        <taxon>Acariformes</taxon>
        <taxon>Trombidiformes</taxon>
        <taxon>Prostigmata</taxon>
        <taxon>Anystina</taxon>
        <taxon>Parasitengona</taxon>
        <taxon>Trombidioidea</taxon>
        <taxon>Trombidiidae</taxon>
        <taxon>Dinothrombium</taxon>
    </lineage>
</organism>
<feature type="coiled-coil region" evidence="6">
    <location>
        <begin position="413"/>
        <end position="527"/>
    </location>
</feature>
<dbReference type="STRING" id="1965070.A0A3S3P705"/>
<comment type="caution">
    <text evidence="9">The sequence shown here is derived from an EMBL/GenBank/DDBJ whole genome shotgun (WGS) entry which is preliminary data.</text>
</comment>
<dbReference type="InterPro" id="IPR013083">
    <property type="entry name" value="Znf_RING/FYVE/PHD"/>
</dbReference>
<dbReference type="Pfam" id="PF01363">
    <property type="entry name" value="FYVE"/>
    <property type="match status" value="1"/>
</dbReference>
<evidence type="ECO:0000259" key="7">
    <source>
        <dbReference type="PROSITE" id="PS50178"/>
    </source>
</evidence>
<dbReference type="Gene3D" id="3.30.40.10">
    <property type="entry name" value="Zinc/RING finger domain, C3HC4 (zinc finger)"/>
    <property type="match status" value="1"/>
</dbReference>
<evidence type="ECO:0000313" key="11">
    <source>
        <dbReference type="Proteomes" id="UP000285301"/>
    </source>
</evidence>
<dbReference type="InterPro" id="IPR004012">
    <property type="entry name" value="Run_dom"/>
</dbReference>
<feature type="domain" description="FYVE-type" evidence="7">
    <location>
        <begin position="532"/>
        <end position="585"/>
    </location>
</feature>
<dbReference type="Gene3D" id="1.20.58.900">
    <property type="match status" value="1"/>
</dbReference>
<dbReference type="CDD" id="cd17681">
    <property type="entry name" value="RUN_RUFY1_like"/>
    <property type="match status" value="1"/>
</dbReference>
<keyword evidence="2 5" id="KW-0863">Zinc-finger</keyword>
<name>A0A3S3P705_9ACAR</name>
<gene>
    <name evidence="10" type="ORF">B4U79_12275</name>
    <name evidence="9" type="ORF">B4U79_15353</name>
</gene>
<dbReference type="GO" id="GO:0005737">
    <property type="term" value="C:cytoplasm"/>
    <property type="evidence" value="ECO:0007669"/>
    <property type="project" value="TreeGrafter"/>
</dbReference>
<keyword evidence="1" id="KW-0479">Metal-binding</keyword>
<evidence type="ECO:0000256" key="2">
    <source>
        <dbReference type="ARBA" id="ARBA00022771"/>
    </source>
</evidence>
<dbReference type="InterPro" id="IPR011011">
    <property type="entry name" value="Znf_FYVE_PHD"/>
</dbReference>
<dbReference type="SMART" id="SM00593">
    <property type="entry name" value="RUN"/>
    <property type="match status" value="1"/>
</dbReference>
<dbReference type="CDD" id="cd15721">
    <property type="entry name" value="FYVE_RUFY1_like"/>
    <property type="match status" value="1"/>
</dbReference>
<evidence type="ECO:0000256" key="6">
    <source>
        <dbReference type="SAM" id="Coils"/>
    </source>
</evidence>
<keyword evidence="3" id="KW-0862">Zinc</keyword>
<evidence type="ECO:0000256" key="1">
    <source>
        <dbReference type="ARBA" id="ARBA00022723"/>
    </source>
</evidence>
<protein>
    <submittedName>
        <fullName evidence="9">RUN and FYVE domain-containing protein 2-like protein</fullName>
    </submittedName>
</protein>
<dbReference type="AlphaFoldDB" id="A0A3S3P705"/>
<feature type="domain" description="RUN" evidence="8">
    <location>
        <begin position="63"/>
        <end position="196"/>
    </location>
</feature>
<feature type="coiled-coil region" evidence="6">
    <location>
        <begin position="301"/>
        <end position="356"/>
    </location>
</feature>
<dbReference type="SUPFAM" id="SSF57903">
    <property type="entry name" value="FYVE/PHD zinc finger"/>
    <property type="match status" value="1"/>
</dbReference>
<evidence type="ECO:0000256" key="3">
    <source>
        <dbReference type="ARBA" id="ARBA00022833"/>
    </source>
</evidence>
<dbReference type="PANTHER" id="PTHR45956">
    <property type="entry name" value="RUN AND FYVE DOMAIN-CONTAINING PROTEIN 2-LIKE PROTEIN"/>
    <property type="match status" value="1"/>
</dbReference>
<dbReference type="InterPro" id="IPR047335">
    <property type="entry name" value="RUFY1-3"/>
</dbReference>
<dbReference type="EMBL" id="NCKU01002745">
    <property type="protein sequence ID" value="RWS08876.1"/>
    <property type="molecule type" value="Genomic_DNA"/>
</dbReference>
<dbReference type="GO" id="GO:0008270">
    <property type="term" value="F:zinc ion binding"/>
    <property type="evidence" value="ECO:0007669"/>
    <property type="project" value="UniProtKB-KW"/>
</dbReference>
<dbReference type="EMBL" id="NCKU01004019">
    <property type="protein sequence ID" value="RWS06562.1"/>
    <property type="molecule type" value="Genomic_DNA"/>
</dbReference>
<dbReference type="OrthoDB" id="79871at2759"/>
<evidence type="ECO:0000259" key="8">
    <source>
        <dbReference type="PROSITE" id="PS50826"/>
    </source>
</evidence>
<evidence type="ECO:0000256" key="5">
    <source>
        <dbReference type="PROSITE-ProRule" id="PRU00091"/>
    </source>
</evidence>
<keyword evidence="11" id="KW-1185">Reference proteome</keyword>
<dbReference type="Proteomes" id="UP000285301">
    <property type="component" value="Unassembled WGS sequence"/>
</dbReference>
<proteinExistence type="predicted"/>
<dbReference type="InterPro" id="IPR037213">
    <property type="entry name" value="Run_dom_sf"/>
</dbReference>
<dbReference type="SMART" id="SM00064">
    <property type="entry name" value="FYVE"/>
    <property type="match status" value="1"/>
</dbReference>
<dbReference type="PROSITE" id="PS50178">
    <property type="entry name" value="ZF_FYVE"/>
    <property type="match status" value="1"/>
</dbReference>
<keyword evidence="4 6" id="KW-0175">Coiled coil</keyword>
<dbReference type="InterPro" id="IPR000306">
    <property type="entry name" value="Znf_FYVE"/>
</dbReference>
<sequence>MNDHFISASLLSENGFFESRFDTKQLSQLSARKQVECSNLISLMKLVIKELIELSMKRHRMLDLDNAALRHFFVLMELVLRQGAKPKRSILGTKKNLWNVIESIELYKAEASEIFSSVKDLPNAKSSLGKVRAWIRLAFMQKRLSDYFRVLIDNKEQLLSDYYEDDALLMRDEATVIAGLLVGLNIIDCNLCVKDEDLDSQINFIDLSNYLRDNVKSSEIESDSSFTQTNIETVLDQKNYVEELNRHLSSTICDLQKKIDSFESGRRERYSVERNEDYLIPVVNLRRGIDSSTDSESSSSLSFIENKLAEESKKREQLEKDMIFQVRLKSEMETAVKLLEKEVHEKQETILSLKKQLEDIKSINIQMYNKLHECENVVKNKVELICELEQKNSSLNSAILQMETRLLMAEKCRTAVEDENQRLHQEMTVKEQQRSSMERELRKEREWRISLQSIVDEQQEQITALETELEELKFKRSDFDNLRKEFSELQKKCSDYELSLEEIGGQLKETKLEAENLKERSGMLKEAVWKKDKDATHCAQCSKPFSVSRRKHHCRNCGSIFCALCSDSKMPLPSSSQPVRVCDRCNVFLLDRYSVT</sequence>